<evidence type="ECO:0000313" key="1">
    <source>
        <dbReference type="EMBL" id="TNJ30479.1"/>
    </source>
</evidence>
<organism evidence="1 2">
    <name type="scientific">Giardia muris</name>
    <dbReference type="NCBI Taxonomy" id="5742"/>
    <lineage>
        <taxon>Eukaryota</taxon>
        <taxon>Metamonada</taxon>
        <taxon>Diplomonadida</taxon>
        <taxon>Hexamitidae</taxon>
        <taxon>Giardiinae</taxon>
        <taxon>Giardia</taxon>
    </lineage>
</organism>
<evidence type="ECO:0000313" key="2">
    <source>
        <dbReference type="Proteomes" id="UP000315496"/>
    </source>
</evidence>
<name>A0A4Z1TD66_GIAMU</name>
<protein>
    <submittedName>
        <fullName evidence="1">Uncharacterized protein</fullName>
    </submittedName>
</protein>
<dbReference type="Proteomes" id="UP000315496">
    <property type="component" value="Chromosome 1"/>
</dbReference>
<sequence>MWPLFNGVVFDPSDRSGRAKRVSLFRDLDEDDYDDLDLQSVPRKQIDSLVKKLREGTAKELELDQFRGFKIGMYGEDFARVLLKNTDYSLTKSLHAFTVSLYLTSYSFSQVFYKQMMDRELPSLAFSTTPSDVDELLKTHGTLQAYVLKRQYVLGYVIMLWKVGIIATNNELKQLARTLEREVGIHYEQFNRFASRVEEQMSVFQSKANPDKRVTSDGLRHTFSMHPIIVHFPLVAWFVRAILTDGLGLRVMDGNLRVSEYPPLLVTEEERGAFIYRLCACFANKGTNIESLVSGIPNVVDNEAVLGDFSKALLRMIEMLKNLTWKEGKISIALANELRAKLEDDRIGRLKDLHSLVDYLRAHVKLSMDKFQELVNDLGIHLDLELETTAPVGASPLSETFRFLPNMEQRYFVLIHMDKSQEPAHLYDNSLSGELSSRPYPIDLMVSYKKRTKHLVKSIPTIIEKASSRTDFWNVLKAIYASSFSSQSVDYSTMLTDFLISPCKHIILTADEAIPLLYDISSPLEADLVALLFSKLAMKQEAPNKCLNSVFYQCFRRALYTPVHSYYALVRVYAQLCVNHYINLPTSTEREKPPHSPILSEFDLIISGFQSKSRDAMNTFLPMFHMLTELLRFHLIPLTTIFSTLEPVVSRIVESGTSLSSNISLIQFIYHILGDNFLFFVGANSDTLVLIDKIHAKLQKLAEGARLINAESYTVYATMLPQRYTHPREQYLRAISKEKDDPDVAYERYLNEYKRASAGLFNHSLPYHWFKQALRKFCMQLRSTVFIRLHVLSGTSSQYLEDLCLSATDDVEETLEDLRDSLEDYQKDQDNAALCEAFIATTISRLDFSAPMGEHFVPDEFYEGIFAHLEDIFQLQGVEETLRRPKSDYRSLIRLPASTPEELASVFLADDVLSGEMLLPIRCLLTAMSHSTDPNIHSGFLHVLRLIHQNIVKTVATGNAQASAMAVQLLGKLIEPGVIDVHTLSRLLDALLFQDVRYRAEKGTNMIHLTIPPLSSGLNGMQSRDEQTQEAFQYRYDLVRKKVTGYPSIKEGQNRLVDMGRIAICVYFISELLTQLYLAILANMASTSVPGVRLLSPMSSALILRELGRLSWYLNTRKYALSTHLADRLTTMSREAELLKNLAKVLTCDARITELVTSIHTLLMPTIVDDSVDKEALDKVCKLLLIVHS</sequence>
<accession>A0A4Z1TD66</accession>
<dbReference type="VEuPathDB" id="GiardiaDB:GMRT_12686"/>
<proteinExistence type="predicted"/>
<reference evidence="1 2" key="1">
    <citation type="submission" date="2019-05" db="EMBL/GenBank/DDBJ databases">
        <title>The compact genome of Giardia muris reveals important steps in the evolution of intestinal protozoan parasites.</title>
        <authorList>
            <person name="Xu F."/>
            <person name="Jimenez-Gonzalez A."/>
            <person name="Einarsson E."/>
            <person name="Astvaldsson A."/>
            <person name="Peirasmaki D."/>
            <person name="Eckmann L."/>
            <person name="Andersson J.O."/>
            <person name="Svard S.G."/>
            <person name="Jerlstrom-Hultqvist J."/>
        </authorList>
    </citation>
    <scope>NUCLEOTIDE SEQUENCE [LARGE SCALE GENOMIC DNA]</scope>
    <source>
        <strain evidence="1 2">Roberts-Thomson</strain>
    </source>
</reference>
<gene>
    <name evidence="1" type="ORF">GMRT_12686</name>
</gene>
<dbReference type="EMBL" id="VDLU01000001">
    <property type="protein sequence ID" value="TNJ30479.1"/>
    <property type="molecule type" value="Genomic_DNA"/>
</dbReference>
<keyword evidence="2" id="KW-1185">Reference proteome</keyword>
<comment type="caution">
    <text evidence="1">The sequence shown here is derived from an EMBL/GenBank/DDBJ whole genome shotgun (WGS) entry which is preliminary data.</text>
</comment>
<dbReference type="AlphaFoldDB" id="A0A4Z1TD66"/>